<sequence length="423" mass="41032">MLSPTRRTFLATAARLAGAAAAAQLLSGCSDDSGQQGHGADGRRPDADQPLRIRAVAATDTLLAAYDAALAGPGSAQADRLRPLRADLVAHRAALAEGLPPATPSGSPSASVSASRPPSASRSASRPPSASRSASPAASTPAATSAPVSVAALAAAERQAAGDRLGDLLAASPELARLLAAVSASDALHAAVLGDPGPITAPKPTAATASPAAPPAPSVSGSAAPTATPSASATRTPLPGAAVTALQAALAAEHAAVYGYGVIGGHLPAGPQRDDCRASYTAHQARRDAWQRMLTTEGATPAAAAPGYQLPFAVTTPGSAGDLAVRIEAQLTGVYAELVAAATGPLRLTAAAALREAALNARHWGGTLPALPGLPPADPTPSASASTSPSASPSTSSSASSGASARTRAGATAGSSRSASPSA</sequence>
<dbReference type="Proteomes" id="UP001422759">
    <property type="component" value="Unassembled WGS sequence"/>
</dbReference>
<keyword evidence="5" id="KW-1185">Reference proteome</keyword>
<comment type="caution">
    <text evidence="4">The sequence shown here is derived from an EMBL/GenBank/DDBJ whole genome shotgun (WGS) entry which is preliminary data.</text>
</comment>
<feature type="domain" description="DUF4439" evidence="3">
    <location>
        <begin position="245"/>
        <end position="375"/>
    </location>
</feature>
<feature type="compositionally biased region" description="Low complexity" evidence="1">
    <location>
        <begin position="218"/>
        <end position="235"/>
    </location>
</feature>
<feature type="region of interest" description="Disordered" evidence="1">
    <location>
        <begin position="202"/>
        <end position="235"/>
    </location>
</feature>
<dbReference type="InterPro" id="IPR029447">
    <property type="entry name" value="DUF4439"/>
</dbReference>
<feature type="region of interest" description="Disordered" evidence="1">
    <location>
        <begin position="97"/>
        <end position="143"/>
    </location>
</feature>
<feature type="chain" id="PRO_5046097681" description="DUF4439 domain-containing protein" evidence="2">
    <location>
        <begin position="23"/>
        <end position="423"/>
    </location>
</feature>
<proteinExistence type="predicted"/>
<dbReference type="Pfam" id="PF14530">
    <property type="entry name" value="DUF4439"/>
    <property type="match status" value="1"/>
</dbReference>
<feature type="compositionally biased region" description="Low complexity" evidence="1">
    <location>
        <begin position="202"/>
        <end position="211"/>
    </location>
</feature>
<organism evidence="4 5">
    <name type="scientific">Kitasatospora kazusensis</name>
    <dbReference type="NCBI Taxonomy" id="407974"/>
    <lineage>
        <taxon>Bacteria</taxon>
        <taxon>Bacillati</taxon>
        <taxon>Actinomycetota</taxon>
        <taxon>Actinomycetes</taxon>
        <taxon>Kitasatosporales</taxon>
        <taxon>Streptomycetaceae</taxon>
        <taxon>Kitasatospora</taxon>
    </lineage>
</organism>
<dbReference type="RefSeq" id="WP_344468705.1">
    <property type="nucleotide sequence ID" value="NZ_BAAANT010000046.1"/>
</dbReference>
<feature type="compositionally biased region" description="Low complexity" evidence="1">
    <location>
        <begin position="104"/>
        <end position="143"/>
    </location>
</feature>
<gene>
    <name evidence="4" type="ORF">GCM10009760_55390</name>
</gene>
<dbReference type="PROSITE" id="PS51318">
    <property type="entry name" value="TAT"/>
    <property type="match status" value="1"/>
</dbReference>
<dbReference type="EMBL" id="BAAANT010000046">
    <property type="protein sequence ID" value="GAA2155449.1"/>
    <property type="molecule type" value="Genomic_DNA"/>
</dbReference>
<dbReference type="Gene3D" id="1.20.1260.10">
    <property type="match status" value="1"/>
</dbReference>
<dbReference type="InterPro" id="IPR006311">
    <property type="entry name" value="TAT_signal"/>
</dbReference>
<feature type="compositionally biased region" description="Basic and acidic residues" evidence="1">
    <location>
        <begin position="40"/>
        <end position="50"/>
    </location>
</feature>
<protein>
    <recommendedName>
        <fullName evidence="3">DUF4439 domain-containing protein</fullName>
    </recommendedName>
</protein>
<evidence type="ECO:0000313" key="4">
    <source>
        <dbReference type="EMBL" id="GAA2155449.1"/>
    </source>
</evidence>
<dbReference type="InterPro" id="IPR012347">
    <property type="entry name" value="Ferritin-like"/>
</dbReference>
<feature type="compositionally biased region" description="Low complexity" evidence="1">
    <location>
        <begin position="380"/>
        <end position="423"/>
    </location>
</feature>
<keyword evidence="2" id="KW-0732">Signal</keyword>
<dbReference type="PROSITE" id="PS51257">
    <property type="entry name" value="PROKAR_LIPOPROTEIN"/>
    <property type="match status" value="1"/>
</dbReference>
<evidence type="ECO:0000256" key="2">
    <source>
        <dbReference type="SAM" id="SignalP"/>
    </source>
</evidence>
<dbReference type="SUPFAM" id="SSF47240">
    <property type="entry name" value="Ferritin-like"/>
    <property type="match status" value="1"/>
</dbReference>
<dbReference type="InterPro" id="IPR009078">
    <property type="entry name" value="Ferritin-like_SF"/>
</dbReference>
<feature type="region of interest" description="Disordered" evidence="1">
    <location>
        <begin position="29"/>
        <end position="50"/>
    </location>
</feature>
<accession>A0ABN3A775</accession>
<evidence type="ECO:0000256" key="1">
    <source>
        <dbReference type="SAM" id="MobiDB-lite"/>
    </source>
</evidence>
<evidence type="ECO:0000313" key="5">
    <source>
        <dbReference type="Proteomes" id="UP001422759"/>
    </source>
</evidence>
<name>A0ABN3A775_9ACTN</name>
<reference evidence="4 5" key="1">
    <citation type="journal article" date="2019" name="Int. J. Syst. Evol. Microbiol.">
        <title>The Global Catalogue of Microorganisms (GCM) 10K type strain sequencing project: providing services to taxonomists for standard genome sequencing and annotation.</title>
        <authorList>
            <consortium name="The Broad Institute Genomics Platform"/>
            <consortium name="The Broad Institute Genome Sequencing Center for Infectious Disease"/>
            <person name="Wu L."/>
            <person name="Ma J."/>
        </authorList>
    </citation>
    <scope>NUCLEOTIDE SEQUENCE [LARGE SCALE GENOMIC DNA]</scope>
    <source>
        <strain evidence="4 5">JCM 14560</strain>
    </source>
</reference>
<evidence type="ECO:0000259" key="3">
    <source>
        <dbReference type="Pfam" id="PF14530"/>
    </source>
</evidence>
<feature type="signal peptide" evidence="2">
    <location>
        <begin position="1"/>
        <end position="22"/>
    </location>
</feature>
<feature type="region of interest" description="Disordered" evidence="1">
    <location>
        <begin position="370"/>
        <end position="423"/>
    </location>
</feature>